<dbReference type="SMART" id="SM00546">
    <property type="entry name" value="CUE"/>
    <property type="match status" value="1"/>
</dbReference>
<dbReference type="PANTHER" id="PTHR15913">
    <property type="entry name" value="ACID CLUSTER PROTEIN 33"/>
    <property type="match status" value="1"/>
</dbReference>
<dbReference type="AlphaFoldDB" id="A0A9C7PRZ2"/>
<proteinExistence type="predicted"/>
<dbReference type="GO" id="GO:0043130">
    <property type="term" value="F:ubiquitin binding"/>
    <property type="evidence" value="ECO:0007669"/>
    <property type="project" value="InterPro"/>
</dbReference>
<dbReference type="PROSITE" id="PS51140">
    <property type="entry name" value="CUE"/>
    <property type="match status" value="1"/>
</dbReference>
<name>A0A9C7PRZ2_9RHOD</name>
<reference evidence="6" key="2">
    <citation type="submission" date="2022-01" db="EMBL/GenBank/DDBJ databases">
        <authorList>
            <person name="Hirooka S."/>
            <person name="Miyagishima S.Y."/>
        </authorList>
    </citation>
    <scope>NUCLEOTIDE SEQUENCE</scope>
    <source>
        <strain evidence="6">NBRC 102759</strain>
    </source>
</reference>
<dbReference type="Pfam" id="PF02845">
    <property type="entry name" value="CUE"/>
    <property type="match status" value="1"/>
</dbReference>
<reference evidence="6" key="1">
    <citation type="journal article" date="2022" name="Proc. Natl. Acad. Sci. U.S.A.">
        <title>Life cycle and functional genomics of the unicellular red alga Galdieria for elucidating algal and plant evolution and industrial use.</title>
        <authorList>
            <person name="Hirooka S."/>
            <person name="Itabashi T."/>
            <person name="Ichinose T.M."/>
            <person name="Onuma R."/>
            <person name="Fujiwara T."/>
            <person name="Yamashita S."/>
            <person name="Jong L.W."/>
            <person name="Tomita R."/>
            <person name="Iwane A.H."/>
            <person name="Miyagishima S.Y."/>
        </authorList>
    </citation>
    <scope>NUCLEOTIDE SEQUENCE</scope>
    <source>
        <strain evidence="6">NBRC 102759</strain>
    </source>
</reference>
<evidence type="ECO:0000256" key="3">
    <source>
        <dbReference type="ARBA" id="ARBA00022490"/>
    </source>
</evidence>
<dbReference type="EMBL" id="BQMJ01000008">
    <property type="protein sequence ID" value="GJQ09440.1"/>
    <property type="molecule type" value="Genomic_DNA"/>
</dbReference>
<gene>
    <name evidence="6" type="ORF">GpartN1_g1231.t1</name>
</gene>
<feature type="compositionally biased region" description="Low complexity" evidence="4">
    <location>
        <begin position="441"/>
        <end position="452"/>
    </location>
</feature>
<evidence type="ECO:0000256" key="1">
    <source>
        <dbReference type="ARBA" id="ARBA00004496"/>
    </source>
</evidence>
<dbReference type="Proteomes" id="UP001061958">
    <property type="component" value="Unassembled WGS sequence"/>
</dbReference>
<keyword evidence="7" id="KW-1185">Reference proteome</keyword>
<feature type="region of interest" description="Disordered" evidence="4">
    <location>
        <begin position="436"/>
        <end position="460"/>
    </location>
</feature>
<evidence type="ECO:0000313" key="6">
    <source>
        <dbReference type="EMBL" id="GJQ09440.1"/>
    </source>
</evidence>
<dbReference type="Pfam" id="PF00561">
    <property type="entry name" value="Abhydrolase_1"/>
    <property type="match status" value="1"/>
</dbReference>
<protein>
    <recommendedName>
        <fullName evidence="2">Maspardin</fullName>
    </recommendedName>
</protein>
<dbReference type="InterPro" id="IPR041800">
    <property type="entry name" value="ASCC2_CUE"/>
</dbReference>
<evidence type="ECO:0000259" key="5">
    <source>
        <dbReference type="PROSITE" id="PS51140"/>
    </source>
</evidence>
<dbReference type="Gene3D" id="1.10.8.10">
    <property type="entry name" value="DNA helicase RuvA subunit, C-terminal domain"/>
    <property type="match status" value="1"/>
</dbReference>
<comment type="caution">
    <text evidence="6">The sequence shown here is derived from an EMBL/GenBank/DDBJ whole genome shotgun (WGS) entry which is preliminary data.</text>
</comment>
<dbReference type="InterPro" id="IPR000073">
    <property type="entry name" value="AB_hydrolase_1"/>
</dbReference>
<dbReference type="Gene3D" id="3.40.50.1820">
    <property type="entry name" value="alpha/beta hydrolase"/>
    <property type="match status" value="1"/>
</dbReference>
<evidence type="ECO:0000256" key="4">
    <source>
        <dbReference type="SAM" id="MobiDB-lite"/>
    </source>
</evidence>
<comment type="subcellular location">
    <subcellularLocation>
        <location evidence="1">Cytoplasm</location>
    </subcellularLocation>
</comment>
<dbReference type="CDD" id="cd14364">
    <property type="entry name" value="CUE_ASCC2"/>
    <property type="match status" value="1"/>
</dbReference>
<organism evidence="6 7">
    <name type="scientific">Galdieria partita</name>
    <dbReference type="NCBI Taxonomy" id="83374"/>
    <lineage>
        <taxon>Eukaryota</taxon>
        <taxon>Rhodophyta</taxon>
        <taxon>Bangiophyceae</taxon>
        <taxon>Galdieriales</taxon>
        <taxon>Galdieriaceae</taxon>
        <taxon>Galdieria</taxon>
    </lineage>
</organism>
<accession>A0A9C7PRZ2</accession>
<feature type="domain" description="CUE" evidence="5">
    <location>
        <begin position="327"/>
        <end position="370"/>
    </location>
</feature>
<dbReference type="InterPro" id="IPR003892">
    <property type="entry name" value="CUE"/>
</dbReference>
<dbReference type="SUPFAM" id="SSF46934">
    <property type="entry name" value="UBA-like"/>
    <property type="match status" value="1"/>
</dbReference>
<dbReference type="OrthoDB" id="10264550at2759"/>
<dbReference type="PANTHER" id="PTHR15913:SF0">
    <property type="entry name" value="MASPARDIN"/>
    <property type="match status" value="1"/>
</dbReference>
<keyword evidence="3" id="KW-0963">Cytoplasm</keyword>
<dbReference type="SUPFAM" id="SSF53474">
    <property type="entry name" value="alpha/beta-Hydrolases"/>
    <property type="match status" value="1"/>
</dbReference>
<sequence>MGELLSSDDYANFRAWVPRNILSVGTINPKNFIYYDWGPRKAPIEPLICLHAVAGAAEVFFLQILGLAPRGYRIVSLEIPCYFSVEEFCQGFQSFLDALGFKKVHIYGADLGGFLGLCYASRNVEQVGSLVLTHSFSETSRIRATFPVSPSVIPWLPEFFLRKFLLERLPKGRMERRVAAATEFVISKIKLCDSEQLSSRLSLSTVPEKLDSASLQYFNGRVTILSSLDWITGSSLAKQLHKDLCDQFPQARIALMKDGGDFPYLSRSDELNVHLLVHLRRYAIPPGTPLPLPPPARKRDTQPVFRVSKGSPRLVASSNSNGRFTGSDASKIAKLRELLPDYSEQFLEAALLVYHGNLEDTLQSILEGSLPNDFAERAAKEYIPPQSRGVNAEEDDALRQQSTGEVNLMDDNLLLPPKQINRGVVERNPLEYEKSYGNTATSSDSVTPVSSDKFGDNTGELSSQSQILQVQLLNGESAQGEVSCLRGSALTPSFVSDENKGQDLSLNTRNDVYTSNSDAVAPVSNTNLMRSLDLQTSATKDSQFPSFQGNDMLGVTAEQNTINSGEVIDKRLLEWKMSAYTSPSFQKHQ</sequence>
<dbReference type="InterPro" id="IPR009060">
    <property type="entry name" value="UBA-like_sf"/>
</dbReference>
<dbReference type="InterPro" id="IPR029058">
    <property type="entry name" value="AB_hydrolase_fold"/>
</dbReference>
<dbReference type="InterPro" id="IPR026151">
    <property type="entry name" value="Maspardin"/>
</dbReference>
<evidence type="ECO:0000313" key="7">
    <source>
        <dbReference type="Proteomes" id="UP001061958"/>
    </source>
</evidence>
<evidence type="ECO:0000256" key="2">
    <source>
        <dbReference type="ARBA" id="ARBA00020148"/>
    </source>
</evidence>
<dbReference type="GO" id="GO:0005737">
    <property type="term" value="C:cytoplasm"/>
    <property type="evidence" value="ECO:0007669"/>
    <property type="project" value="UniProtKB-SubCell"/>
</dbReference>